<feature type="compositionally biased region" description="Basic and acidic residues" evidence="1">
    <location>
        <begin position="186"/>
        <end position="195"/>
    </location>
</feature>
<feature type="region of interest" description="Disordered" evidence="1">
    <location>
        <begin position="1"/>
        <end position="98"/>
    </location>
</feature>
<evidence type="ECO:0000313" key="3">
    <source>
        <dbReference type="EMBL" id="CDS04565.1"/>
    </source>
</evidence>
<dbReference type="AlphaFoldDB" id="A0A077WB75"/>
<feature type="compositionally biased region" description="Polar residues" evidence="1">
    <location>
        <begin position="331"/>
        <end position="363"/>
    </location>
</feature>
<gene>
    <name evidence="3" type="ORF">LRAMOSA07201</name>
</gene>
<accession>A0A077WB75</accession>
<reference evidence="3" key="1">
    <citation type="journal article" date="2014" name="Genome Announc.">
        <title>De novo whole-genome sequence and genome annotation of Lichtheimia ramosa.</title>
        <authorList>
            <person name="Linde J."/>
            <person name="Schwartze V."/>
            <person name="Binder U."/>
            <person name="Lass-Florl C."/>
            <person name="Voigt K."/>
            <person name="Horn F."/>
        </authorList>
    </citation>
    <scope>NUCLEOTIDE SEQUENCE</scope>
    <source>
        <strain evidence="3">JMRC FSU:6197</strain>
    </source>
</reference>
<feature type="region of interest" description="Disordered" evidence="1">
    <location>
        <begin position="311"/>
        <end position="363"/>
    </location>
</feature>
<feature type="compositionally biased region" description="Low complexity" evidence="1">
    <location>
        <begin position="235"/>
        <end position="244"/>
    </location>
</feature>
<dbReference type="OrthoDB" id="2683368at2759"/>
<evidence type="ECO:0000259" key="2">
    <source>
        <dbReference type="Pfam" id="PF14475"/>
    </source>
</evidence>
<feature type="region of interest" description="Disordered" evidence="1">
    <location>
        <begin position="176"/>
        <end position="204"/>
    </location>
</feature>
<evidence type="ECO:0000256" key="1">
    <source>
        <dbReference type="SAM" id="MobiDB-lite"/>
    </source>
</evidence>
<feature type="compositionally biased region" description="Pro residues" evidence="1">
    <location>
        <begin position="58"/>
        <end position="67"/>
    </location>
</feature>
<protein>
    <recommendedName>
        <fullName evidence="2">Mso1 N-terminal domain-containing protein</fullName>
    </recommendedName>
</protein>
<organism evidence="3">
    <name type="scientific">Lichtheimia ramosa</name>
    <dbReference type="NCBI Taxonomy" id="688394"/>
    <lineage>
        <taxon>Eukaryota</taxon>
        <taxon>Fungi</taxon>
        <taxon>Fungi incertae sedis</taxon>
        <taxon>Mucoromycota</taxon>
        <taxon>Mucoromycotina</taxon>
        <taxon>Mucoromycetes</taxon>
        <taxon>Mucorales</taxon>
        <taxon>Lichtheimiaceae</taxon>
        <taxon>Lichtheimia</taxon>
    </lineage>
</organism>
<dbReference type="Pfam" id="PF14475">
    <property type="entry name" value="Mso1_Sec1_bdg"/>
    <property type="match status" value="1"/>
</dbReference>
<feature type="compositionally biased region" description="Low complexity" evidence="1">
    <location>
        <begin position="68"/>
        <end position="92"/>
    </location>
</feature>
<feature type="domain" description="Mso1 N-terminal" evidence="2">
    <location>
        <begin position="195"/>
        <end position="225"/>
    </location>
</feature>
<sequence length="363" mass="42222">MGTQTAPYNLANSLVTNDNTRTHSQYQQRQLPPVPPLKANNDMFKVARKPLPSLDQQAPPPPPPPRSSRPVSFTPASTASTPSSYSSSSSSTVVNERRQSALGIRRSHNMLNDTEDNDSVYYNNYAIHLESDKESSTGKKFWSKPRTNEKWKELNQKLKDEKKTKQGKKLWGKIVKASQNMADRLPSLRDDRGPESDESDWEGETHVSRVIREYYEKKQQPLPHWMYDDEHTKQQKPLKQPKSQDILNRRAHRKPKLWEIEDSSQRQGDHYVTSRLQPPRPAPQARSRYMQNNYPSRESLTTYQHRNVSYDARHDDNGYPQGRPYREPFLSRTSWAAGQSTESRNPSYQYRRQSHQQTRPVHL</sequence>
<feature type="region of interest" description="Disordered" evidence="1">
    <location>
        <begin position="230"/>
        <end position="288"/>
    </location>
</feature>
<proteinExistence type="predicted"/>
<name>A0A077WB75_9FUNG</name>
<feature type="compositionally biased region" description="Basic and acidic residues" evidence="1">
    <location>
        <begin position="256"/>
        <end position="269"/>
    </location>
</feature>
<feature type="compositionally biased region" description="Polar residues" evidence="1">
    <location>
        <begin position="1"/>
        <end position="30"/>
    </location>
</feature>
<dbReference type="EMBL" id="LK023315">
    <property type="protein sequence ID" value="CDS04565.1"/>
    <property type="molecule type" value="Genomic_DNA"/>
</dbReference>
<dbReference type="InterPro" id="IPR028095">
    <property type="entry name" value="Mso1_N_dom"/>
</dbReference>